<dbReference type="CDD" id="cd10456">
    <property type="entry name" value="GIY-YIG_UPF0213"/>
    <property type="match status" value="1"/>
</dbReference>
<gene>
    <name evidence="3" type="ORF">MAE01_00110</name>
</gene>
<dbReference type="EMBL" id="BJUW01000001">
    <property type="protein sequence ID" value="GEK84835.1"/>
    <property type="molecule type" value="Genomic_DNA"/>
</dbReference>
<dbReference type="PROSITE" id="PS50164">
    <property type="entry name" value="GIY_YIG"/>
    <property type="match status" value="1"/>
</dbReference>
<comment type="caution">
    <text evidence="3">The sequence shown here is derived from an EMBL/GenBank/DDBJ whole genome shotgun (WGS) entry which is preliminary data.</text>
</comment>
<proteinExistence type="inferred from homology"/>
<dbReference type="InterPro" id="IPR035901">
    <property type="entry name" value="GIY-YIG_endonuc_sf"/>
</dbReference>
<evidence type="ECO:0000259" key="2">
    <source>
        <dbReference type="PROSITE" id="PS50164"/>
    </source>
</evidence>
<feature type="domain" description="GIY-YIG" evidence="2">
    <location>
        <begin position="1"/>
        <end position="75"/>
    </location>
</feature>
<keyword evidence="4" id="KW-1185">Reference proteome</keyword>
<evidence type="ECO:0000256" key="1">
    <source>
        <dbReference type="ARBA" id="ARBA00007435"/>
    </source>
</evidence>
<protein>
    <recommendedName>
        <fullName evidence="2">GIY-YIG domain-containing protein</fullName>
    </recommendedName>
</protein>
<evidence type="ECO:0000313" key="3">
    <source>
        <dbReference type="EMBL" id="GEK84835.1"/>
    </source>
</evidence>
<organism evidence="3 4">
    <name type="scientific">Microbacterium aerolatum</name>
    <dbReference type="NCBI Taxonomy" id="153731"/>
    <lineage>
        <taxon>Bacteria</taxon>
        <taxon>Bacillati</taxon>
        <taxon>Actinomycetota</taxon>
        <taxon>Actinomycetes</taxon>
        <taxon>Micrococcales</taxon>
        <taxon>Microbacteriaceae</taxon>
        <taxon>Microbacterium</taxon>
    </lineage>
</organism>
<evidence type="ECO:0000313" key="4">
    <source>
        <dbReference type="Proteomes" id="UP000321225"/>
    </source>
</evidence>
<dbReference type="Gene3D" id="3.40.1440.10">
    <property type="entry name" value="GIY-YIG endonuclease"/>
    <property type="match status" value="1"/>
</dbReference>
<name>A0A511A9H7_9MICO</name>
<dbReference type="InterPro" id="IPR000305">
    <property type="entry name" value="GIY-YIG_endonuc"/>
</dbReference>
<dbReference type="AlphaFoldDB" id="A0A511A9H7"/>
<sequence>MYIVECSDGTFYTGSTVEDAEARTWAHNNLDEKAANYTRKRRPVRLVCAEEYERIEEAFAREKQVQGWSRRKKQALIDERWDDLPELSRTATERPDAQSGP</sequence>
<dbReference type="PANTHER" id="PTHR34477">
    <property type="entry name" value="UPF0213 PROTEIN YHBQ"/>
    <property type="match status" value="1"/>
</dbReference>
<dbReference type="InterPro" id="IPR050190">
    <property type="entry name" value="UPF0213_domain"/>
</dbReference>
<dbReference type="SUPFAM" id="SSF82771">
    <property type="entry name" value="GIY-YIG endonuclease"/>
    <property type="match status" value="1"/>
</dbReference>
<reference evidence="3 4" key="1">
    <citation type="submission" date="2019-07" db="EMBL/GenBank/DDBJ databases">
        <title>Whole genome shotgun sequence of Microbacterium aerolatum NBRC 103071.</title>
        <authorList>
            <person name="Hosoyama A."/>
            <person name="Uohara A."/>
            <person name="Ohji S."/>
            <person name="Ichikawa N."/>
        </authorList>
    </citation>
    <scope>NUCLEOTIDE SEQUENCE [LARGE SCALE GENOMIC DNA]</scope>
    <source>
        <strain evidence="3 4">NBRC 103071</strain>
    </source>
</reference>
<accession>A0A511A9H7</accession>
<dbReference type="Proteomes" id="UP000321225">
    <property type="component" value="Unassembled WGS sequence"/>
</dbReference>
<comment type="similarity">
    <text evidence="1">Belongs to the UPF0213 family.</text>
</comment>
<dbReference type="PANTHER" id="PTHR34477:SF1">
    <property type="entry name" value="UPF0213 PROTEIN YHBQ"/>
    <property type="match status" value="1"/>
</dbReference>
<dbReference type="Pfam" id="PF01541">
    <property type="entry name" value="GIY-YIG"/>
    <property type="match status" value="1"/>
</dbReference>